<feature type="domain" description="Zn(2)-C6 fungal-type" evidence="7">
    <location>
        <begin position="18"/>
        <end position="46"/>
    </location>
</feature>
<keyword evidence="9" id="KW-1185">Reference proteome</keyword>
<dbReference type="AlphaFoldDB" id="A0AA40EIY2"/>
<dbReference type="InterPro" id="IPR001138">
    <property type="entry name" value="Zn2Cys6_DnaBD"/>
</dbReference>
<evidence type="ECO:0000259" key="7">
    <source>
        <dbReference type="PROSITE" id="PS50048"/>
    </source>
</evidence>
<keyword evidence="6" id="KW-0539">Nucleus</keyword>
<evidence type="ECO:0000256" key="6">
    <source>
        <dbReference type="ARBA" id="ARBA00023242"/>
    </source>
</evidence>
<protein>
    <recommendedName>
        <fullName evidence="7">Zn(2)-C6 fungal-type domain-containing protein</fullName>
    </recommendedName>
</protein>
<evidence type="ECO:0000256" key="5">
    <source>
        <dbReference type="ARBA" id="ARBA00023163"/>
    </source>
</evidence>
<dbReference type="GO" id="GO:0003677">
    <property type="term" value="F:DNA binding"/>
    <property type="evidence" value="ECO:0007669"/>
    <property type="project" value="UniProtKB-KW"/>
</dbReference>
<evidence type="ECO:0000313" key="8">
    <source>
        <dbReference type="EMBL" id="KAK0740186.1"/>
    </source>
</evidence>
<keyword evidence="2" id="KW-0862">Zinc</keyword>
<proteinExistence type="predicted"/>
<comment type="caution">
    <text evidence="8">The sequence shown here is derived from an EMBL/GenBank/DDBJ whole genome shotgun (WGS) entry which is preliminary data.</text>
</comment>
<dbReference type="PROSITE" id="PS00463">
    <property type="entry name" value="ZN2_CY6_FUNGAL_1"/>
    <property type="match status" value="1"/>
</dbReference>
<gene>
    <name evidence="8" type="ORF">B0T18DRAFT_417375</name>
</gene>
<dbReference type="PANTHER" id="PTHR36206:SF16">
    <property type="entry name" value="TRANSCRIPTION FACTOR DOMAIN-CONTAINING PROTEIN-RELATED"/>
    <property type="match status" value="1"/>
</dbReference>
<dbReference type="SMART" id="SM00066">
    <property type="entry name" value="GAL4"/>
    <property type="match status" value="1"/>
</dbReference>
<keyword evidence="4" id="KW-0238">DNA-binding</keyword>
<evidence type="ECO:0000256" key="2">
    <source>
        <dbReference type="ARBA" id="ARBA00022833"/>
    </source>
</evidence>
<name>A0AA40EIY2_9PEZI</name>
<keyword evidence="5" id="KW-0804">Transcription</keyword>
<dbReference type="Pfam" id="PF00172">
    <property type="entry name" value="Zn_clus"/>
    <property type="match status" value="1"/>
</dbReference>
<dbReference type="EMBL" id="JAUKUD010000006">
    <property type="protein sequence ID" value="KAK0740186.1"/>
    <property type="molecule type" value="Genomic_DNA"/>
</dbReference>
<accession>A0AA40EIY2</accession>
<dbReference type="GO" id="GO:0000981">
    <property type="term" value="F:DNA-binding transcription factor activity, RNA polymerase II-specific"/>
    <property type="evidence" value="ECO:0007669"/>
    <property type="project" value="InterPro"/>
</dbReference>
<evidence type="ECO:0000313" key="9">
    <source>
        <dbReference type="Proteomes" id="UP001172155"/>
    </source>
</evidence>
<evidence type="ECO:0000256" key="3">
    <source>
        <dbReference type="ARBA" id="ARBA00023015"/>
    </source>
</evidence>
<organism evidence="8 9">
    <name type="scientific">Schizothecium vesticola</name>
    <dbReference type="NCBI Taxonomy" id="314040"/>
    <lineage>
        <taxon>Eukaryota</taxon>
        <taxon>Fungi</taxon>
        <taxon>Dikarya</taxon>
        <taxon>Ascomycota</taxon>
        <taxon>Pezizomycotina</taxon>
        <taxon>Sordariomycetes</taxon>
        <taxon>Sordariomycetidae</taxon>
        <taxon>Sordariales</taxon>
        <taxon>Schizotheciaceae</taxon>
        <taxon>Schizothecium</taxon>
    </lineage>
</organism>
<dbReference type="SUPFAM" id="SSF57701">
    <property type="entry name" value="Zn2/Cys6 DNA-binding domain"/>
    <property type="match status" value="1"/>
</dbReference>
<reference evidence="8" key="1">
    <citation type="submission" date="2023-06" db="EMBL/GenBank/DDBJ databases">
        <title>Genome-scale phylogeny and comparative genomics of the fungal order Sordariales.</title>
        <authorList>
            <consortium name="Lawrence Berkeley National Laboratory"/>
            <person name="Hensen N."/>
            <person name="Bonometti L."/>
            <person name="Westerberg I."/>
            <person name="Brannstrom I.O."/>
            <person name="Guillou S."/>
            <person name="Cros-Aarteil S."/>
            <person name="Calhoun S."/>
            <person name="Haridas S."/>
            <person name="Kuo A."/>
            <person name="Mondo S."/>
            <person name="Pangilinan J."/>
            <person name="Riley R."/>
            <person name="LaButti K."/>
            <person name="Andreopoulos B."/>
            <person name="Lipzen A."/>
            <person name="Chen C."/>
            <person name="Yanf M."/>
            <person name="Daum C."/>
            <person name="Ng V."/>
            <person name="Clum A."/>
            <person name="Steindorff A."/>
            <person name="Ohm R."/>
            <person name="Martin F."/>
            <person name="Silar P."/>
            <person name="Natvig D."/>
            <person name="Lalanne C."/>
            <person name="Gautier V."/>
            <person name="Ament-velasquez S.L."/>
            <person name="Kruys A."/>
            <person name="Hutchinson M.I."/>
            <person name="Powell A.J."/>
            <person name="Barry K."/>
            <person name="Miller A.N."/>
            <person name="Grigoriev I.V."/>
            <person name="Debuchy R."/>
            <person name="Gladieux P."/>
            <person name="Thoren M.H."/>
            <person name="Johannesson H."/>
        </authorList>
    </citation>
    <scope>NUCLEOTIDE SEQUENCE</scope>
    <source>
        <strain evidence="8">SMH3187-1</strain>
    </source>
</reference>
<dbReference type="InterPro" id="IPR036864">
    <property type="entry name" value="Zn2-C6_fun-type_DNA-bd_sf"/>
</dbReference>
<dbReference type="Gene3D" id="4.10.240.10">
    <property type="entry name" value="Zn(2)-C6 fungal-type DNA-binding domain"/>
    <property type="match status" value="1"/>
</dbReference>
<keyword evidence="3" id="KW-0805">Transcription regulation</keyword>
<dbReference type="CDD" id="cd00067">
    <property type="entry name" value="GAL4"/>
    <property type="match status" value="1"/>
</dbReference>
<dbReference type="InterPro" id="IPR052360">
    <property type="entry name" value="Transcr_Regulatory_Proteins"/>
</dbReference>
<evidence type="ECO:0000256" key="1">
    <source>
        <dbReference type="ARBA" id="ARBA00022723"/>
    </source>
</evidence>
<dbReference type="PROSITE" id="PS50048">
    <property type="entry name" value="ZN2_CY6_FUNGAL_2"/>
    <property type="match status" value="1"/>
</dbReference>
<dbReference type="GO" id="GO:0008270">
    <property type="term" value="F:zinc ion binding"/>
    <property type="evidence" value="ECO:0007669"/>
    <property type="project" value="InterPro"/>
</dbReference>
<dbReference type="PANTHER" id="PTHR36206">
    <property type="entry name" value="ASPERCRYPTIN BIOSYNTHESIS CLUSTER-SPECIFIC TRANSCRIPTION REGULATOR ATNN-RELATED"/>
    <property type="match status" value="1"/>
</dbReference>
<sequence length="499" mass="54638">MESSVAATPRTRTRTTTGCFTCKIRRVKCDEVRPSCTRCTSTGRKCDGYAPQPYATPLSAGVKLYVSVPEYRALDFFHRRVAAAIPGNLDPEAFWTHTVHQASQYEPAVRHAIVAISSLYERLGTGPRPGTNTFALQHYNCAIAELVRATPDEGVLLAACVLMACIEFLLGNVPAAITHCRHGVALLNRAAVSPSTRRQLLPIFCRLSIAPHFFGCSPSSFPLLEGLALPGPAFAADPHPDPAELRSALETLSYRAARLLRTGAESRQSGAPIPAAAIREQRRLDESLAHWSTAFHHLQSAVPDPDARICHPLQLKQLLLGVWLDCALAPDEAAYDRHLDAFRTMVRLAAALVPPSSSPADRPAEQRPRFTFEMGLLPLLSFVAAKCRCLRTRVAALRLIRVRSAERESVWDADVAFRIGRQIVLLETGVDVGEMDLDEFGGDGVSEIPWHVADATRIPDVDMEPVLEVGADGTRWRGVSLFARGEEGKVLLVRERVPV</sequence>
<dbReference type="Proteomes" id="UP001172155">
    <property type="component" value="Unassembled WGS sequence"/>
</dbReference>
<evidence type="ECO:0000256" key="4">
    <source>
        <dbReference type="ARBA" id="ARBA00023125"/>
    </source>
</evidence>
<keyword evidence="1" id="KW-0479">Metal-binding</keyword>